<dbReference type="OMA" id="ENNSGME"/>
<feature type="compositionally biased region" description="Low complexity" evidence="1">
    <location>
        <begin position="277"/>
        <end position="290"/>
    </location>
</feature>
<feature type="compositionally biased region" description="Polar residues" evidence="1">
    <location>
        <begin position="341"/>
        <end position="352"/>
    </location>
</feature>
<dbReference type="Proteomes" id="UP000012073">
    <property type="component" value="Unassembled WGS sequence"/>
</dbReference>
<feature type="compositionally biased region" description="Acidic residues" evidence="1">
    <location>
        <begin position="90"/>
        <end position="107"/>
    </location>
</feature>
<evidence type="ECO:0000313" key="3">
    <source>
        <dbReference type="EMBL" id="CDF37451.1"/>
    </source>
</evidence>
<dbReference type="PANTHER" id="PTHR23216:SF1">
    <property type="entry name" value="NUCLEOLAR AND COILED-BODY PHOSPHOPROTEIN 1"/>
    <property type="match status" value="1"/>
</dbReference>
<feature type="compositionally biased region" description="Acidic residues" evidence="1">
    <location>
        <begin position="153"/>
        <end position="169"/>
    </location>
</feature>
<feature type="compositionally biased region" description="Basic and acidic residues" evidence="1">
    <location>
        <begin position="360"/>
        <end position="380"/>
    </location>
</feature>
<accession>R7QJ02</accession>
<dbReference type="PANTHER" id="PTHR23216">
    <property type="entry name" value="NUCLEOLAR AND COILED-BODY PHOSPHOPROTEIN 1"/>
    <property type="match status" value="1"/>
</dbReference>
<evidence type="ECO:0000313" key="4">
    <source>
        <dbReference type="Proteomes" id="UP000012073"/>
    </source>
</evidence>
<dbReference type="InterPro" id="IPR007718">
    <property type="entry name" value="Srp40_C"/>
</dbReference>
<feature type="compositionally biased region" description="Low complexity" evidence="1">
    <location>
        <begin position="197"/>
        <end position="210"/>
    </location>
</feature>
<dbReference type="STRING" id="2769.R7QJ02"/>
<dbReference type="InterPro" id="IPR039191">
    <property type="entry name" value="Nopp140-like"/>
</dbReference>
<dbReference type="GO" id="GO:0005654">
    <property type="term" value="C:nucleoplasm"/>
    <property type="evidence" value="ECO:0007669"/>
    <property type="project" value="TreeGrafter"/>
</dbReference>
<gene>
    <name evidence="3" type="ORF">CHC_T00005664001</name>
</gene>
<keyword evidence="4" id="KW-1185">Reference proteome</keyword>
<dbReference type="RefSeq" id="XP_005717270.1">
    <property type="nucleotide sequence ID" value="XM_005717213.1"/>
</dbReference>
<sequence>MQNVVKAPTCPEWISSLHKAFLQNGFNHTASALIDDGGMDPSKVEAAFEEICRVVDIHRKKKGLGKKKSAWDLYTKLEGNGAPASPSESSEAESSEEEDESSSESDSDSTSNKKAAVKLNNVLQVAKAKPKAESESESESGSGSGSESKSDSESESESNSESSSSEDDVQKDAHRHREQLRGKQAKKSEKNVPTPASSSSESSSSSSEESSGSEEDDSSQSSSDESVELKRPGLGSGIGNIPKVTTKARDKTAGSGKAQTASSASADSSESEDSENSESTGSDSDSSSDSDSVKSSDSDSSSSDSDSSEDDSSSPESGTEEEKRAARRRSGVVQNLAAKLQNVTPSPKNALNKSKREKRKSQDRSDVSSDDVVKEDKIGGKENTSTEVQFPRSEQKRKASSASLDGDAFINNKRRRRNENFNGRFTPSPFKRVREETVVYSDSRLRDNTFYSKNDSFGVRAHNDLIVTRGKGFRKEKTKKKRLNHHGGTLSYQHSFLLQNCSIVRKVIRTLQLSSRPQRTSAQLHNSARHVIEQ</sequence>
<dbReference type="GeneID" id="17324983"/>
<dbReference type="EMBL" id="HG001841">
    <property type="protein sequence ID" value="CDF37451.1"/>
    <property type="molecule type" value="Genomic_DNA"/>
</dbReference>
<feature type="domain" description="Srp40 C-terminal" evidence="2">
    <location>
        <begin position="429"/>
        <end position="495"/>
    </location>
</feature>
<feature type="region of interest" description="Disordered" evidence="1">
    <location>
        <begin position="77"/>
        <end position="425"/>
    </location>
</feature>
<dbReference type="GO" id="GO:0005730">
    <property type="term" value="C:nucleolus"/>
    <property type="evidence" value="ECO:0007669"/>
    <property type="project" value="InterPro"/>
</dbReference>
<evidence type="ECO:0000259" key="2">
    <source>
        <dbReference type="Pfam" id="PF05022"/>
    </source>
</evidence>
<dbReference type="Gramene" id="CDF37451">
    <property type="protein sequence ID" value="CDF37451"/>
    <property type="gene ID" value="CHC_T00005664001"/>
</dbReference>
<dbReference type="OrthoDB" id="5599646at2759"/>
<protein>
    <recommendedName>
        <fullName evidence="2">Srp40 C-terminal domain-containing protein</fullName>
    </recommendedName>
</protein>
<evidence type="ECO:0000256" key="1">
    <source>
        <dbReference type="SAM" id="MobiDB-lite"/>
    </source>
</evidence>
<name>R7QJ02_CHOCR</name>
<reference evidence="4" key="1">
    <citation type="journal article" date="2013" name="Proc. Natl. Acad. Sci. U.S.A.">
        <title>Genome structure and metabolic features in the red seaweed Chondrus crispus shed light on evolution of the Archaeplastida.</title>
        <authorList>
            <person name="Collen J."/>
            <person name="Porcel B."/>
            <person name="Carre W."/>
            <person name="Ball S.G."/>
            <person name="Chaparro C."/>
            <person name="Tonon T."/>
            <person name="Barbeyron T."/>
            <person name="Michel G."/>
            <person name="Noel B."/>
            <person name="Valentin K."/>
            <person name="Elias M."/>
            <person name="Artiguenave F."/>
            <person name="Arun A."/>
            <person name="Aury J.M."/>
            <person name="Barbosa-Neto J.F."/>
            <person name="Bothwell J.H."/>
            <person name="Bouget F.Y."/>
            <person name="Brillet L."/>
            <person name="Cabello-Hurtado F."/>
            <person name="Capella-Gutierrez S."/>
            <person name="Charrier B."/>
            <person name="Cladiere L."/>
            <person name="Cock J.M."/>
            <person name="Coelho S.M."/>
            <person name="Colleoni C."/>
            <person name="Czjzek M."/>
            <person name="Da Silva C."/>
            <person name="Delage L."/>
            <person name="Denoeud F."/>
            <person name="Deschamps P."/>
            <person name="Dittami S.M."/>
            <person name="Gabaldon T."/>
            <person name="Gachon C.M."/>
            <person name="Groisillier A."/>
            <person name="Herve C."/>
            <person name="Jabbari K."/>
            <person name="Katinka M."/>
            <person name="Kloareg B."/>
            <person name="Kowalczyk N."/>
            <person name="Labadie K."/>
            <person name="Leblanc C."/>
            <person name="Lopez P.J."/>
            <person name="McLachlan D.H."/>
            <person name="Meslet-Cladiere L."/>
            <person name="Moustafa A."/>
            <person name="Nehr Z."/>
            <person name="Nyvall Collen P."/>
            <person name="Panaud O."/>
            <person name="Partensky F."/>
            <person name="Poulain J."/>
            <person name="Rensing S.A."/>
            <person name="Rousvoal S."/>
            <person name="Samson G."/>
            <person name="Symeonidi A."/>
            <person name="Weissenbach J."/>
            <person name="Zambounis A."/>
            <person name="Wincker P."/>
            <person name="Boyen C."/>
        </authorList>
    </citation>
    <scope>NUCLEOTIDE SEQUENCE [LARGE SCALE GENOMIC DNA]</scope>
    <source>
        <strain evidence="4">cv. Stackhouse</strain>
    </source>
</reference>
<dbReference type="KEGG" id="ccp:CHC_T00005664001"/>
<dbReference type="Pfam" id="PF05022">
    <property type="entry name" value="SRP40_C"/>
    <property type="match status" value="1"/>
</dbReference>
<proteinExistence type="predicted"/>
<organism evidence="3 4">
    <name type="scientific">Chondrus crispus</name>
    <name type="common">Carrageen Irish moss</name>
    <name type="synonym">Polymorpha crispa</name>
    <dbReference type="NCBI Taxonomy" id="2769"/>
    <lineage>
        <taxon>Eukaryota</taxon>
        <taxon>Rhodophyta</taxon>
        <taxon>Florideophyceae</taxon>
        <taxon>Rhodymeniophycidae</taxon>
        <taxon>Gigartinales</taxon>
        <taxon>Gigartinaceae</taxon>
        <taxon>Chondrus</taxon>
    </lineage>
</organism>
<dbReference type="AlphaFoldDB" id="R7QJ02"/>